<dbReference type="InterPro" id="IPR004616">
    <property type="entry name" value="Leu/Phe-tRNA_Trfase"/>
</dbReference>
<dbReference type="PANTHER" id="PTHR30098">
    <property type="entry name" value="LEUCYL/PHENYLALANYL-TRNA--PROTEIN TRANSFERASE"/>
    <property type="match status" value="1"/>
</dbReference>
<evidence type="ECO:0000313" key="5">
    <source>
        <dbReference type="EMBL" id="PSB45167.1"/>
    </source>
</evidence>
<proteinExistence type="inferred from homology"/>
<name>A0A2T1FJJ0_9CYAN</name>
<dbReference type="HAMAP" id="MF_00688">
    <property type="entry name" value="Leu_Phe_trans"/>
    <property type="match status" value="1"/>
</dbReference>
<protein>
    <recommendedName>
        <fullName evidence="4">Leucyl/phenylalanyl-tRNA--protein transferase</fullName>
        <ecNumber evidence="4">2.3.2.6</ecNumber>
    </recommendedName>
    <alternativeName>
        <fullName evidence="4">L/F-transferase</fullName>
    </alternativeName>
    <alternativeName>
        <fullName evidence="4">Leucyltransferase</fullName>
    </alternativeName>
    <alternativeName>
        <fullName evidence="4">Phenyalanyltransferase</fullName>
    </alternativeName>
</protein>
<keyword evidence="3 4" id="KW-0012">Acyltransferase</keyword>
<dbReference type="EMBL" id="PVWO01000505">
    <property type="protein sequence ID" value="PSB45167.1"/>
    <property type="molecule type" value="Genomic_DNA"/>
</dbReference>
<keyword evidence="6" id="KW-1185">Reference proteome</keyword>
<evidence type="ECO:0000256" key="3">
    <source>
        <dbReference type="ARBA" id="ARBA00023315"/>
    </source>
</evidence>
<comment type="caution">
    <text evidence="5">The sequence shown here is derived from an EMBL/GenBank/DDBJ whole genome shotgun (WGS) entry which is preliminary data.</text>
</comment>
<comment type="similarity">
    <text evidence="4">Belongs to the L/F-transferase family.</text>
</comment>
<dbReference type="GO" id="GO:0005737">
    <property type="term" value="C:cytoplasm"/>
    <property type="evidence" value="ECO:0007669"/>
    <property type="project" value="UniProtKB-SubCell"/>
</dbReference>
<dbReference type="SUPFAM" id="SSF55729">
    <property type="entry name" value="Acyl-CoA N-acyltransferases (Nat)"/>
    <property type="match status" value="1"/>
</dbReference>
<dbReference type="PANTHER" id="PTHR30098:SF2">
    <property type="entry name" value="LEUCYL_PHENYLALANYL-TRNA--PROTEIN TRANSFERASE"/>
    <property type="match status" value="1"/>
</dbReference>
<comment type="function">
    <text evidence="4">Functions in the N-end rule pathway of protein degradation where it conjugates Leu, Phe and, less efficiently, Met from aminoacyl-tRNAs to the N-termini of proteins containing an N-terminal arginine or lysine.</text>
</comment>
<sequence length="211" mass="23928">MSNYYLPGIIAGYSQGHFLMADDEDSDLQWYSSSEHALIPLDDRFRYPTSLRRVINQNRFTVRINGDFRAVVAGCADRDTTWISGELQEIYWELCQAGWAYSFETWQGNELAGGILGIAIGAAFIGESMFFEIPEGSKVAMVHLVNHLRRQNFQLFDAQMTNPHLERFGAYTIDTKAYQNLLATAIDQKCKFIPTEYESVGMGSIVKLIDN</sequence>
<dbReference type="RefSeq" id="WP_106311487.1">
    <property type="nucleotide sequence ID" value="NZ_PVWO01000505.1"/>
</dbReference>
<comment type="catalytic activity">
    <reaction evidence="4">
        <text>N-terminal L-arginyl-[protein] + L-leucyl-tRNA(Leu) = N-terminal L-leucyl-L-arginyl-[protein] + tRNA(Leu) + H(+)</text>
        <dbReference type="Rhea" id="RHEA:50416"/>
        <dbReference type="Rhea" id="RHEA-COMP:9613"/>
        <dbReference type="Rhea" id="RHEA-COMP:9622"/>
        <dbReference type="Rhea" id="RHEA-COMP:12672"/>
        <dbReference type="Rhea" id="RHEA-COMP:12673"/>
        <dbReference type="ChEBI" id="CHEBI:15378"/>
        <dbReference type="ChEBI" id="CHEBI:64719"/>
        <dbReference type="ChEBI" id="CHEBI:78442"/>
        <dbReference type="ChEBI" id="CHEBI:78494"/>
        <dbReference type="ChEBI" id="CHEBI:133044"/>
        <dbReference type="EC" id="2.3.2.6"/>
    </reaction>
</comment>
<comment type="catalytic activity">
    <reaction evidence="4">
        <text>L-phenylalanyl-tRNA(Phe) + an N-terminal L-alpha-aminoacyl-[protein] = an N-terminal L-phenylalanyl-L-alpha-aminoacyl-[protein] + tRNA(Phe)</text>
        <dbReference type="Rhea" id="RHEA:43632"/>
        <dbReference type="Rhea" id="RHEA-COMP:9668"/>
        <dbReference type="Rhea" id="RHEA-COMP:9699"/>
        <dbReference type="Rhea" id="RHEA-COMP:10636"/>
        <dbReference type="Rhea" id="RHEA-COMP:10637"/>
        <dbReference type="ChEBI" id="CHEBI:78442"/>
        <dbReference type="ChEBI" id="CHEBI:78531"/>
        <dbReference type="ChEBI" id="CHEBI:78597"/>
        <dbReference type="ChEBI" id="CHEBI:83561"/>
        <dbReference type="EC" id="2.3.2.6"/>
    </reaction>
</comment>
<evidence type="ECO:0000256" key="4">
    <source>
        <dbReference type="HAMAP-Rule" id="MF_00688"/>
    </source>
</evidence>
<dbReference type="GO" id="GO:0008914">
    <property type="term" value="F:leucyl-tRNA--protein transferase activity"/>
    <property type="evidence" value="ECO:0007669"/>
    <property type="project" value="UniProtKB-UniRule"/>
</dbReference>
<comment type="subcellular location">
    <subcellularLocation>
        <location evidence="4">Cytoplasm</location>
    </subcellularLocation>
</comment>
<comment type="catalytic activity">
    <reaction evidence="4">
        <text>N-terminal L-lysyl-[protein] + L-leucyl-tRNA(Leu) = N-terminal L-leucyl-L-lysyl-[protein] + tRNA(Leu) + H(+)</text>
        <dbReference type="Rhea" id="RHEA:12340"/>
        <dbReference type="Rhea" id="RHEA-COMP:9613"/>
        <dbReference type="Rhea" id="RHEA-COMP:9622"/>
        <dbReference type="Rhea" id="RHEA-COMP:12670"/>
        <dbReference type="Rhea" id="RHEA-COMP:12671"/>
        <dbReference type="ChEBI" id="CHEBI:15378"/>
        <dbReference type="ChEBI" id="CHEBI:65249"/>
        <dbReference type="ChEBI" id="CHEBI:78442"/>
        <dbReference type="ChEBI" id="CHEBI:78494"/>
        <dbReference type="ChEBI" id="CHEBI:133043"/>
        <dbReference type="EC" id="2.3.2.6"/>
    </reaction>
</comment>
<organism evidence="5 6">
    <name type="scientific">Chamaesiphon polymorphus CCALA 037</name>
    <dbReference type="NCBI Taxonomy" id="2107692"/>
    <lineage>
        <taxon>Bacteria</taxon>
        <taxon>Bacillati</taxon>
        <taxon>Cyanobacteriota</taxon>
        <taxon>Cyanophyceae</taxon>
        <taxon>Gomontiellales</taxon>
        <taxon>Chamaesiphonaceae</taxon>
        <taxon>Chamaesiphon</taxon>
    </lineage>
</organism>
<reference evidence="5 6" key="1">
    <citation type="submission" date="2018-03" db="EMBL/GenBank/DDBJ databases">
        <title>The ancient ancestry and fast evolution of plastids.</title>
        <authorList>
            <person name="Moore K.R."/>
            <person name="Magnabosco C."/>
            <person name="Momper L."/>
            <person name="Gold D.A."/>
            <person name="Bosak T."/>
            <person name="Fournier G.P."/>
        </authorList>
    </citation>
    <scope>NUCLEOTIDE SEQUENCE [LARGE SCALE GENOMIC DNA]</scope>
    <source>
        <strain evidence="5 6">CCALA 037</strain>
    </source>
</reference>
<evidence type="ECO:0000256" key="1">
    <source>
        <dbReference type="ARBA" id="ARBA00022490"/>
    </source>
</evidence>
<dbReference type="InterPro" id="IPR016181">
    <property type="entry name" value="Acyl_CoA_acyltransferase"/>
</dbReference>
<dbReference type="InterPro" id="IPR042203">
    <property type="entry name" value="Leu/Phe-tRNA_Trfase_C"/>
</dbReference>
<evidence type="ECO:0000256" key="2">
    <source>
        <dbReference type="ARBA" id="ARBA00022679"/>
    </source>
</evidence>
<dbReference type="GO" id="GO:0030163">
    <property type="term" value="P:protein catabolic process"/>
    <property type="evidence" value="ECO:0007669"/>
    <property type="project" value="UniProtKB-UniRule"/>
</dbReference>
<keyword evidence="1 4" id="KW-0963">Cytoplasm</keyword>
<dbReference type="NCBIfam" id="TIGR00667">
    <property type="entry name" value="aat"/>
    <property type="match status" value="1"/>
</dbReference>
<evidence type="ECO:0000313" key="6">
    <source>
        <dbReference type="Proteomes" id="UP000238937"/>
    </source>
</evidence>
<accession>A0A2T1FJJ0</accession>
<keyword evidence="2 4" id="KW-0808">Transferase</keyword>
<dbReference type="EC" id="2.3.2.6" evidence="4"/>
<dbReference type="Gene3D" id="3.40.630.70">
    <property type="entry name" value="Leucyl/phenylalanyl-tRNA-protein transferase, C-terminal domain"/>
    <property type="match status" value="1"/>
</dbReference>
<dbReference type="OrthoDB" id="9790282at2"/>
<dbReference type="AlphaFoldDB" id="A0A2T1FJJ0"/>
<dbReference type="Proteomes" id="UP000238937">
    <property type="component" value="Unassembled WGS sequence"/>
</dbReference>
<gene>
    <name evidence="4" type="primary">aat</name>
    <name evidence="5" type="ORF">C7B77_25325</name>
</gene>
<dbReference type="Pfam" id="PF03588">
    <property type="entry name" value="Leu_Phe_trans"/>
    <property type="match status" value="1"/>
</dbReference>